<accession>A0A7Z1MLJ1</accession>
<dbReference type="InterPro" id="IPR036155">
    <property type="entry name" value="Crypto/Photolyase_N_sf"/>
</dbReference>
<gene>
    <name evidence="9" type="ORF">BCS90_10430</name>
</gene>
<comment type="cofactor">
    <cofactor evidence="6 7">
        <name>FAD</name>
        <dbReference type="ChEBI" id="CHEBI:57692"/>
    </cofactor>
    <text evidence="6 7">Binds 1 FAD per subunit.</text>
</comment>
<keyword evidence="4 6" id="KW-0274">FAD</keyword>
<name>A0A7Z1MLJ1_9VIBR</name>
<dbReference type="InterPro" id="IPR006050">
    <property type="entry name" value="DNA_photolyase_N"/>
</dbReference>
<dbReference type="PANTHER" id="PTHR11455:SF22">
    <property type="entry name" value="CRYPTOCHROME DASH"/>
    <property type="match status" value="1"/>
</dbReference>
<dbReference type="NCBIfam" id="TIGR02765">
    <property type="entry name" value="crypto_DASH"/>
    <property type="match status" value="1"/>
</dbReference>
<evidence type="ECO:0000256" key="2">
    <source>
        <dbReference type="ARBA" id="ARBA00017881"/>
    </source>
</evidence>
<dbReference type="SUPFAM" id="SSF48173">
    <property type="entry name" value="Cryptochrome/photolyase FAD-binding domain"/>
    <property type="match status" value="1"/>
</dbReference>
<dbReference type="GO" id="GO:0071949">
    <property type="term" value="F:FAD binding"/>
    <property type="evidence" value="ECO:0007669"/>
    <property type="project" value="TreeGrafter"/>
</dbReference>
<feature type="domain" description="Photolyase/cryptochrome alpha/beta" evidence="8">
    <location>
        <begin position="3"/>
        <end position="145"/>
    </location>
</feature>
<comment type="function">
    <text evidence="7">May have a photoreceptor function.</text>
</comment>
<feature type="binding site" evidence="6">
    <location>
        <position position="246"/>
    </location>
    <ligand>
        <name>FAD</name>
        <dbReference type="ChEBI" id="CHEBI:57692"/>
    </ligand>
</feature>
<proteinExistence type="inferred from homology"/>
<dbReference type="InterPro" id="IPR036134">
    <property type="entry name" value="Crypto/Photolyase_FAD-like_sf"/>
</dbReference>
<dbReference type="Gene3D" id="3.40.50.620">
    <property type="entry name" value="HUPs"/>
    <property type="match status" value="1"/>
</dbReference>
<dbReference type="EMBL" id="MDBS01000016">
    <property type="protein sequence ID" value="PMP31721.1"/>
    <property type="molecule type" value="Genomic_DNA"/>
</dbReference>
<comment type="cofactor">
    <cofactor evidence="7">
        <name>(6R)-5,10-methylene-5,6,7,8-tetrahydrofolate</name>
        <dbReference type="ChEBI" id="CHEBI:15636"/>
    </cofactor>
    <text evidence="7">Binds 1 5,10-methenyltetrahydrofolate (MTHF) per subunit.</text>
</comment>
<comment type="similarity">
    <text evidence="1 7">Belongs to the DNA photolyase class-1 family.</text>
</comment>
<dbReference type="AlphaFoldDB" id="A0A7Z1MLJ1"/>
<evidence type="ECO:0000256" key="3">
    <source>
        <dbReference type="ARBA" id="ARBA00022630"/>
    </source>
</evidence>
<dbReference type="PANTHER" id="PTHR11455">
    <property type="entry name" value="CRYPTOCHROME"/>
    <property type="match status" value="1"/>
</dbReference>
<dbReference type="GO" id="GO:0003913">
    <property type="term" value="F:DNA photolyase activity"/>
    <property type="evidence" value="ECO:0007669"/>
    <property type="project" value="InterPro"/>
</dbReference>
<reference evidence="9" key="1">
    <citation type="submission" date="2016-07" db="EMBL/GenBank/DDBJ databases">
        <authorList>
            <person name="Kauffman K."/>
            <person name="Arevalo P."/>
            <person name="Polz M.F."/>
        </authorList>
    </citation>
    <scope>NUCLEOTIDE SEQUENCE</scope>
    <source>
        <strain evidence="9">10N.222.46.E12</strain>
    </source>
</reference>
<evidence type="ECO:0000256" key="4">
    <source>
        <dbReference type="ARBA" id="ARBA00022827"/>
    </source>
</evidence>
<organism evidence="9">
    <name type="scientific">Vibrio cyclitrophicus</name>
    <dbReference type="NCBI Taxonomy" id="47951"/>
    <lineage>
        <taxon>Bacteria</taxon>
        <taxon>Pseudomonadati</taxon>
        <taxon>Pseudomonadota</taxon>
        <taxon>Gammaproteobacteria</taxon>
        <taxon>Vibrionales</taxon>
        <taxon>Vibrionaceae</taxon>
        <taxon>Vibrio</taxon>
    </lineage>
</organism>
<feature type="binding site" evidence="6">
    <location>
        <begin position="399"/>
        <end position="401"/>
    </location>
    <ligand>
        <name>FAD</name>
        <dbReference type="ChEBI" id="CHEBI:57692"/>
    </ligand>
</feature>
<evidence type="ECO:0000259" key="8">
    <source>
        <dbReference type="PROSITE" id="PS51645"/>
    </source>
</evidence>
<feature type="binding site" evidence="6">
    <location>
        <begin position="259"/>
        <end position="263"/>
    </location>
    <ligand>
        <name>FAD</name>
        <dbReference type="ChEBI" id="CHEBI:57692"/>
    </ligand>
</feature>
<sequence length="489" mass="55922">MKKIGLYLFTNDLRADDNELLGKASRLVDELICVVIEPNLSVFSRKFAKEQQYGAERAKFISQSITDLESRLANLGQELIVLRSSTLTDEEMSRDFALSEIIKSQRATHLFVSHHCGFDERHLVQSIQFNFPKLILMQQHHSTLLELERLPFELSKLPRSFTKFRKLVEHLPIDTQSLSITTLPPMPKALSHCHSKQASNSKFDEHCLNISNTNVNGLHNSSFIGGEQAGLAHLHDYFSHPYAHQYKQTRNAFDGKENSTKFSPWLALGCVSPKTIYRNLVQFEAKHGSNDSTYWIFFELLWREYFYWKCLSLGSSLFQNGTDNPSIDSVLATNTTQQNFANWKCGNTGYPIVDACMRQLNTTGYVSNRGRQLAASCLIYELGVDWRNGAAYFESQLVDYDVASNWGNWAYIAGDLNQPVHNTQSSHNNRSIHNNQSIHKDQSINQSQPKSRHFDLAKQTEMYDPDHVFINQWKETGQHTTSASKQDKL</sequence>
<dbReference type="SUPFAM" id="SSF52425">
    <property type="entry name" value="Cryptochrome/photolyase, N-terminal domain"/>
    <property type="match status" value="1"/>
</dbReference>
<protein>
    <recommendedName>
        <fullName evidence="2 7">Cryptochrome DASH</fullName>
    </recommendedName>
</protein>
<dbReference type="GO" id="GO:0000719">
    <property type="term" value="P:photoreactive repair"/>
    <property type="evidence" value="ECO:0007669"/>
    <property type="project" value="TreeGrafter"/>
</dbReference>
<dbReference type="GO" id="GO:0003677">
    <property type="term" value="F:DNA binding"/>
    <property type="evidence" value="ECO:0007669"/>
    <property type="project" value="TreeGrafter"/>
</dbReference>
<dbReference type="Gene3D" id="1.25.40.80">
    <property type="match status" value="1"/>
</dbReference>
<reference evidence="9" key="2">
    <citation type="journal article" date="2018" name="Nature">
        <title>A major lineage of non-tailed dsDNA viruses as unrecognized killers of marine bacteria.</title>
        <authorList>
            <person name="Kauffman K.M."/>
            <person name="Hussain F.A."/>
            <person name="Yang J."/>
            <person name="Arevalo P."/>
            <person name="Brown J.M."/>
            <person name="Chang W.K."/>
            <person name="VanInsberghe D."/>
            <person name="Elsherbini J."/>
            <person name="Sharma R.S."/>
            <person name="Cutler M.B."/>
            <person name="Kelly L."/>
            <person name="Polz M.F."/>
        </authorList>
    </citation>
    <scope>NUCLEOTIDE SEQUENCE</scope>
    <source>
        <strain evidence="9">10N.222.46.E12</strain>
    </source>
</reference>
<dbReference type="InterPro" id="IPR018394">
    <property type="entry name" value="DNA_photolyase_1_CS_C"/>
</dbReference>
<dbReference type="Pfam" id="PF03441">
    <property type="entry name" value="FAD_binding_7"/>
    <property type="match status" value="1"/>
</dbReference>
<dbReference type="Pfam" id="PF00875">
    <property type="entry name" value="DNA_photolyase"/>
    <property type="match status" value="1"/>
</dbReference>
<evidence type="ECO:0000256" key="6">
    <source>
        <dbReference type="PIRSR" id="PIRSR602081-1"/>
    </source>
</evidence>
<evidence type="ECO:0000256" key="1">
    <source>
        <dbReference type="ARBA" id="ARBA00005862"/>
    </source>
</evidence>
<keyword evidence="3 6" id="KW-0285">Flavoprotein</keyword>
<comment type="caution">
    <text evidence="9">The sequence shown here is derived from an EMBL/GenBank/DDBJ whole genome shotgun (WGS) entry which is preliminary data.</text>
</comment>
<dbReference type="PROSITE" id="PS00394">
    <property type="entry name" value="DNA_PHOTOLYASES_1_1"/>
    <property type="match status" value="1"/>
</dbReference>
<dbReference type="InterPro" id="IPR005101">
    <property type="entry name" value="Cryptochr/Photolyase_FAD-bd"/>
</dbReference>
<dbReference type="PRINTS" id="PR00147">
    <property type="entry name" value="DNAPHOTLYASE"/>
</dbReference>
<evidence type="ECO:0000256" key="7">
    <source>
        <dbReference type="RuleBase" id="RU367151"/>
    </source>
</evidence>
<evidence type="ECO:0000313" key="9">
    <source>
        <dbReference type="EMBL" id="PMP31721.1"/>
    </source>
</evidence>
<keyword evidence="5 7" id="KW-0157">Chromophore</keyword>
<feature type="binding site" evidence="6">
    <location>
        <begin position="299"/>
        <end position="307"/>
    </location>
    <ligand>
        <name>FAD</name>
        <dbReference type="ChEBI" id="CHEBI:57692"/>
    </ligand>
</feature>
<dbReference type="PROSITE" id="PS51645">
    <property type="entry name" value="PHR_CRY_ALPHA_BETA"/>
    <property type="match status" value="1"/>
</dbReference>
<dbReference type="RefSeq" id="WP_016793531.1">
    <property type="nucleotide sequence ID" value="NZ_CP170046.1"/>
</dbReference>
<dbReference type="InterPro" id="IPR002081">
    <property type="entry name" value="Cryptochrome/DNA_photolyase_1"/>
</dbReference>
<dbReference type="Gene3D" id="1.10.579.10">
    <property type="entry name" value="DNA Cyclobutane Dipyrimidine Photolyase, subunit A, domain 3"/>
    <property type="match status" value="1"/>
</dbReference>
<dbReference type="InterPro" id="IPR014729">
    <property type="entry name" value="Rossmann-like_a/b/a_fold"/>
</dbReference>
<dbReference type="InterPro" id="IPR014133">
    <property type="entry name" value="Cry_DASH"/>
</dbReference>
<evidence type="ECO:0000256" key="5">
    <source>
        <dbReference type="ARBA" id="ARBA00022991"/>
    </source>
</evidence>